<accession>A0ABX3CMA3</accession>
<feature type="transmembrane region" description="Helical" evidence="1">
    <location>
        <begin position="37"/>
        <end position="60"/>
    </location>
</feature>
<dbReference type="Gene3D" id="1.10.530.10">
    <property type="match status" value="1"/>
</dbReference>
<sequence length="627" mass="69504">MNFQQGIEFGKEKAKKLIKKKVGQAVKKLIIQILKKVLMKLVLLIVKAIMGAVAALVAVLGVPLAIILAIVIIIGGAMFILAPSLGLIDSDSPRTQQEVRSELETLITNSSKDPAYRPPFELVSSIDMMRIIQEDLEPWEVEFSPIVNTLSPDLTYEDFEDTYEIKTVTTTTREITRPISNSELYIEGAGTAQVIDSGTEQVTETITEVNTNVTEQKEKVTLLKTAHAWNRLETFEYKETALNNPFKLVEVKEVGNKKIEVYKRKTKEWVFDGKDFEYNYSKFDQILNELDLEEAAIKLLVEALKENNVPLDGYMGNFFDVFIDGGMGMMVPQEYMKFYKAAEAKYKVGWNYLAAIHWVETKFSTIDIMVSSVGAIGHTQFMPCTFVGWAHPSCGGVGKGNIPDKELKDPAVIKKYGGYGVDANNDGKSDPWDLEDALFSTAHYLSKSGFSSNVKKAIRNYNHSDKYVADVLHYAELFTSTQGEIPPVSSGTFTRPASGPITSDFGKRSGGMHYGVDIGKRANVVPIVAAADGTVSRSYYSSTYGEAVFIQHVIDGQKWETVYAHMVSGSRRVQVGEQVKKGQTIGIMGNTGESYGAHLHFEIHKNGGWNAQKSNAISPTKSGLIQW</sequence>
<feature type="domain" description="Transglycosylase SLT" evidence="3">
    <location>
        <begin position="415"/>
        <end position="453"/>
    </location>
</feature>
<name>A0ABX3CMA3_9BACI</name>
<dbReference type="CDD" id="cd13399">
    <property type="entry name" value="Slt35-like"/>
    <property type="match status" value="1"/>
</dbReference>
<organism evidence="4 5">
    <name type="scientific">Cytobacillus oceanisediminis</name>
    <dbReference type="NCBI Taxonomy" id="665099"/>
    <lineage>
        <taxon>Bacteria</taxon>
        <taxon>Bacillati</taxon>
        <taxon>Bacillota</taxon>
        <taxon>Bacilli</taxon>
        <taxon>Bacillales</taxon>
        <taxon>Bacillaceae</taxon>
        <taxon>Cytobacillus</taxon>
    </lineage>
</organism>
<keyword evidence="1" id="KW-1133">Transmembrane helix</keyword>
<dbReference type="InterPro" id="IPR011055">
    <property type="entry name" value="Dup_hybrid_motif"/>
</dbReference>
<dbReference type="PANTHER" id="PTHR21666">
    <property type="entry name" value="PEPTIDASE-RELATED"/>
    <property type="match status" value="1"/>
</dbReference>
<evidence type="ECO:0000313" key="4">
    <source>
        <dbReference type="EMBL" id="OHX44615.1"/>
    </source>
</evidence>
<evidence type="ECO:0000259" key="3">
    <source>
        <dbReference type="Pfam" id="PF13406"/>
    </source>
</evidence>
<evidence type="ECO:0000313" key="5">
    <source>
        <dbReference type="Proteomes" id="UP000180194"/>
    </source>
</evidence>
<dbReference type="Pfam" id="PF01551">
    <property type="entry name" value="Peptidase_M23"/>
    <property type="match status" value="1"/>
</dbReference>
<protein>
    <recommendedName>
        <fullName evidence="6">Peptidase M23 domain-containing protein</fullName>
    </recommendedName>
</protein>
<keyword evidence="1" id="KW-0472">Membrane</keyword>
<feature type="domain" description="M23ase beta-sheet core" evidence="2">
    <location>
        <begin position="512"/>
        <end position="607"/>
    </location>
</feature>
<dbReference type="SUPFAM" id="SSF53955">
    <property type="entry name" value="Lysozyme-like"/>
    <property type="match status" value="1"/>
</dbReference>
<dbReference type="InterPro" id="IPR016047">
    <property type="entry name" value="M23ase_b-sheet_dom"/>
</dbReference>
<dbReference type="Pfam" id="PF13406">
    <property type="entry name" value="SLT_2"/>
    <property type="match status" value="1"/>
</dbReference>
<dbReference type="PANTHER" id="PTHR21666:SF270">
    <property type="entry name" value="MUREIN HYDROLASE ACTIVATOR ENVC"/>
    <property type="match status" value="1"/>
</dbReference>
<dbReference type="EMBL" id="MBRJ01000041">
    <property type="protein sequence ID" value="OHX44615.1"/>
    <property type="molecule type" value="Genomic_DNA"/>
</dbReference>
<dbReference type="SUPFAM" id="SSF51261">
    <property type="entry name" value="Duplicated hybrid motif"/>
    <property type="match status" value="1"/>
</dbReference>
<dbReference type="InterPro" id="IPR023346">
    <property type="entry name" value="Lysozyme-like_dom_sf"/>
</dbReference>
<reference evidence="4 5" key="1">
    <citation type="submission" date="2016-07" db="EMBL/GenBank/DDBJ databases">
        <title>Bacillus oceanisediminis whole genome.</title>
        <authorList>
            <person name="Pal Y."/>
            <person name="Verma A."/>
            <person name="Mual P."/>
            <person name="Srinivasan K."/>
        </authorList>
    </citation>
    <scope>NUCLEOTIDE SEQUENCE [LARGE SCALE GENOMIC DNA]</scope>
    <source>
        <strain evidence="4 5">Bhandara28</strain>
    </source>
</reference>
<dbReference type="Gene3D" id="2.70.70.10">
    <property type="entry name" value="Glucose Permease (Domain IIA)"/>
    <property type="match status" value="1"/>
</dbReference>
<evidence type="ECO:0000259" key="2">
    <source>
        <dbReference type="Pfam" id="PF01551"/>
    </source>
</evidence>
<dbReference type="InterPro" id="IPR031304">
    <property type="entry name" value="SLT_2"/>
</dbReference>
<evidence type="ECO:0008006" key="6">
    <source>
        <dbReference type="Google" id="ProtNLM"/>
    </source>
</evidence>
<proteinExistence type="predicted"/>
<dbReference type="CDD" id="cd12797">
    <property type="entry name" value="M23_peptidase"/>
    <property type="match status" value="1"/>
</dbReference>
<evidence type="ECO:0000256" key="1">
    <source>
        <dbReference type="SAM" id="Phobius"/>
    </source>
</evidence>
<keyword evidence="5" id="KW-1185">Reference proteome</keyword>
<dbReference type="Proteomes" id="UP000180194">
    <property type="component" value="Unassembled WGS sequence"/>
</dbReference>
<dbReference type="InterPro" id="IPR050570">
    <property type="entry name" value="Cell_wall_metabolism_enzyme"/>
</dbReference>
<gene>
    <name evidence="4" type="ORF">BBV17_25675</name>
</gene>
<comment type="caution">
    <text evidence="4">The sequence shown here is derived from an EMBL/GenBank/DDBJ whole genome shotgun (WGS) entry which is preliminary data.</text>
</comment>
<dbReference type="RefSeq" id="WP_009335593.1">
    <property type="nucleotide sequence ID" value="NZ_MBRJ01000041.1"/>
</dbReference>
<keyword evidence="1" id="KW-0812">Transmembrane</keyword>